<dbReference type="RefSeq" id="WP_011642501.1">
    <property type="nucleotide sequence ID" value="NC_008347.1"/>
</dbReference>
<sequence length="178" mass="18953" precursor="true">MPRTRTYLAWAIALGLGAGAACLGPGRVEAQSAGQSADCQRYAQHRDNYLQTVGAGMEQQLGSMAAQRQVPVQAAAFYWGGALMQAGDTRTLAQLTLATARWPGNAARAEVAMTRISDEHHGDLAALLAGMMLSDGRGIDDPYRARAYLVDASRRGNADATAFLGLYDACHTRRVALN</sequence>
<dbReference type="HOGENOM" id="CLU_1508876_0_0_5"/>
<accession>Q0AS83</accession>
<dbReference type="OrthoDB" id="7632069at2"/>
<protein>
    <recommendedName>
        <fullName evidence="4">Sel1 domain protein repeat-containing protein</fullName>
    </recommendedName>
</protein>
<organism evidence="2 3">
    <name type="scientific">Maricaulis maris (strain MCS10)</name>
    <name type="common">Caulobacter maris</name>
    <dbReference type="NCBI Taxonomy" id="394221"/>
    <lineage>
        <taxon>Bacteria</taxon>
        <taxon>Pseudomonadati</taxon>
        <taxon>Pseudomonadota</taxon>
        <taxon>Alphaproteobacteria</taxon>
        <taxon>Maricaulales</taxon>
        <taxon>Maricaulaceae</taxon>
        <taxon>Maricaulis</taxon>
    </lineage>
</organism>
<dbReference type="Proteomes" id="UP000001964">
    <property type="component" value="Chromosome"/>
</dbReference>
<feature type="signal peptide" evidence="1">
    <location>
        <begin position="1"/>
        <end position="23"/>
    </location>
</feature>
<dbReference type="STRING" id="394221.Mmar10_0561"/>
<keyword evidence="3" id="KW-1185">Reference proteome</keyword>
<dbReference type="KEGG" id="mmr:Mmar10_0561"/>
<keyword evidence="1" id="KW-0732">Signal</keyword>
<evidence type="ECO:0000313" key="3">
    <source>
        <dbReference type="Proteomes" id="UP000001964"/>
    </source>
</evidence>
<proteinExistence type="predicted"/>
<gene>
    <name evidence="2" type="ordered locus">Mmar10_0561</name>
</gene>
<dbReference type="AlphaFoldDB" id="Q0AS83"/>
<dbReference type="PROSITE" id="PS51257">
    <property type="entry name" value="PROKAR_LIPOPROTEIN"/>
    <property type="match status" value="1"/>
</dbReference>
<feature type="chain" id="PRO_5004168672" description="Sel1 domain protein repeat-containing protein" evidence="1">
    <location>
        <begin position="24"/>
        <end position="178"/>
    </location>
</feature>
<name>Q0AS83_MARMM</name>
<evidence type="ECO:0008006" key="4">
    <source>
        <dbReference type="Google" id="ProtNLM"/>
    </source>
</evidence>
<reference evidence="2 3" key="1">
    <citation type="submission" date="2006-08" db="EMBL/GenBank/DDBJ databases">
        <title>Complete sequence of Maricaulis maris MCS10.</title>
        <authorList>
            <consortium name="US DOE Joint Genome Institute"/>
            <person name="Copeland A."/>
            <person name="Lucas S."/>
            <person name="Lapidus A."/>
            <person name="Barry K."/>
            <person name="Detter J.C."/>
            <person name="Glavina del Rio T."/>
            <person name="Hammon N."/>
            <person name="Israni S."/>
            <person name="Dalin E."/>
            <person name="Tice H."/>
            <person name="Pitluck S."/>
            <person name="Saunders E."/>
            <person name="Brettin T."/>
            <person name="Bruce D."/>
            <person name="Han C."/>
            <person name="Tapia R."/>
            <person name="Gilna P."/>
            <person name="Schmutz J."/>
            <person name="Larimer F."/>
            <person name="Land M."/>
            <person name="Hauser L."/>
            <person name="Kyrpides N."/>
            <person name="Mikhailova N."/>
            <person name="Viollier P."/>
            <person name="Stephens C."/>
            <person name="Richardson P."/>
        </authorList>
    </citation>
    <scope>NUCLEOTIDE SEQUENCE [LARGE SCALE GENOMIC DNA]</scope>
    <source>
        <strain evidence="2 3">MCS10</strain>
    </source>
</reference>
<evidence type="ECO:0000256" key="1">
    <source>
        <dbReference type="SAM" id="SignalP"/>
    </source>
</evidence>
<dbReference type="EMBL" id="CP000449">
    <property type="protein sequence ID" value="ABI64854.1"/>
    <property type="molecule type" value="Genomic_DNA"/>
</dbReference>
<evidence type="ECO:0000313" key="2">
    <source>
        <dbReference type="EMBL" id="ABI64854.1"/>
    </source>
</evidence>